<dbReference type="InParanoid" id="A0A168PSY7"/>
<proteinExistence type="predicted"/>
<sequence>MVLGFFPFRLISSAAPAAPVISSPMASPPAYLADMMIQFSKQVVRPKVMLPMLLVIVLMFDLDDAFDIDDDYFELENDNGDEDD</sequence>
<evidence type="ECO:0000313" key="1">
    <source>
        <dbReference type="EMBL" id="SAM02924.1"/>
    </source>
</evidence>
<keyword evidence="2" id="KW-1185">Reference proteome</keyword>
<reference evidence="1" key="1">
    <citation type="submission" date="2016-04" db="EMBL/GenBank/DDBJ databases">
        <authorList>
            <person name="Evans L.H."/>
            <person name="Alamgir A."/>
            <person name="Owens N."/>
            <person name="Weber N.D."/>
            <person name="Virtaneva K."/>
            <person name="Barbian K."/>
            <person name="Babar A."/>
            <person name="Rosenke K."/>
        </authorList>
    </citation>
    <scope>NUCLEOTIDE SEQUENCE [LARGE SCALE GENOMIC DNA]</scope>
    <source>
        <strain evidence="1">CBS 101.48</strain>
    </source>
</reference>
<protein>
    <submittedName>
        <fullName evidence="1">Uncharacterized protein</fullName>
    </submittedName>
</protein>
<dbReference type="AlphaFoldDB" id="A0A168PSY7"/>
<dbReference type="Proteomes" id="UP000078561">
    <property type="component" value="Unassembled WGS sequence"/>
</dbReference>
<evidence type="ECO:0000313" key="2">
    <source>
        <dbReference type="Proteomes" id="UP000078561"/>
    </source>
</evidence>
<gene>
    <name evidence="1" type="primary">ABSGL_08740.1 scaffold 10421</name>
</gene>
<dbReference type="EMBL" id="LT554016">
    <property type="protein sequence ID" value="SAM02924.1"/>
    <property type="molecule type" value="Genomic_DNA"/>
</dbReference>
<accession>A0A168PSY7</accession>
<name>A0A168PSY7_ABSGL</name>
<organism evidence="1">
    <name type="scientific">Absidia glauca</name>
    <name type="common">Pin mould</name>
    <dbReference type="NCBI Taxonomy" id="4829"/>
    <lineage>
        <taxon>Eukaryota</taxon>
        <taxon>Fungi</taxon>
        <taxon>Fungi incertae sedis</taxon>
        <taxon>Mucoromycota</taxon>
        <taxon>Mucoromycotina</taxon>
        <taxon>Mucoromycetes</taxon>
        <taxon>Mucorales</taxon>
        <taxon>Cunninghamellaceae</taxon>
        <taxon>Absidia</taxon>
    </lineage>
</organism>